<dbReference type="Gene3D" id="3.40.630.30">
    <property type="match status" value="1"/>
</dbReference>
<keyword evidence="6" id="KW-1185">Reference proteome</keyword>
<dbReference type="SUPFAM" id="SSF55729">
    <property type="entry name" value="Acyl-CoA N-acyltransferases (Nat)"/>
    <property type="match status" value="1"/>
</dbReference>
<dbReference type="CDD" id="cd04301">
    <property type="entry name" value="NAT_SF"/>
    <property type="match status" value="1"/>
</dbReference>
<dbReference type="GeneID" id="43583028"/>
<feature type="region of interest" description="Disordered" evidence="3">
    <location>
        <begin position="50"/>
        <end position="71"/>
    </location>
</feature>
<keyword evidence="1" id="KW-0808">Transferase</keyword>
<dbReference type="GO" id="GO:0007064">
    <property type="term" value="P:mitotic sister chromatid cohesion"/>
    <property type="evidence" value="ECO:0007669"/>
    <property type="project" value="TreeGrafter"/>
</dbReference>
<evidence type="ECO:0000313" key="5">
    <source>
        <dbReference type="EMBL" id="VVT54711.1"/>
    </source>
</evidence>
<dbReference type="OrthoDB" id="47374at2759"/>
<name>A0A5E8BUD0_9ASCO</name>
<evidence type="ECO:0000259" key="4">
    <source>
        <dbReference type="PROSITE" id="PS51186"/>
    </source>
</evidence>
<proteinExistence type="predicted"/>
<dbReference type="Proteomes" id="UP000398389">
    <property type="component" value="Unassembled WGS sequence"/>
</dbReference>
<evidence type="ECO:0000256" key="1">
    <source>
        <dbReference type="ARBA" id="ARBA00022679"/>
    </source>
</evidence>
<protein>
    <recommendedName>
        <fullName evidence="4">N-acetyltransferase domain-containing protein</fullName>
    </recommendedName>
</protein>
<dbReference type="PANTHER" id="PTHR42919:SF8">
    <property type="entry name" value="N-ALPHA-ACETYLTRANSFERASE 50"/>
    <property type="match status" value="1"/>
</dbReference>
<dbReference type="InterPro" id="IPR000182">
    <property type="entry name" value="GNAT_dom"/>
</dbReference>
<keyword evidence="2" id="KW-0012">Acyltransferase</keyword>
<reference evidence="5 6" key="1">
    <citation type="submission" date="2019-09" db="EMBL/GenBank/DDBJ databases">
        <authorList>
            <person name="Brejova B."/>
        </authorList>
    </citation>
    <scope>NUCLEOTIDE SEQUENCE [LARGE SCALE GENOMIC DNA]</scope>
</reference>
<dbReference type="InterPro" id="IPR016181">
    <property type="entry name" value="Acyl_CoA_acyltransferase"/>
</dbReference>
<feature type="domain" description="N-acetyltransferase" evidence="4">
    <location>
        <begin position="25"/>
        <end position="177"/>
    </location>
</feature>
<gene>
    <name evidence="5" type="ORF">SAPINGB_P004213</name>
</gene>
<dbReference type="GO" id="GO:0016747">
    <property type="term" value="F:acyltransferase activity, transferring groups other than amino-acyl groups"/>
    <property type="evidence" value="ECO:0007669"/>
    <property type="project" value="InterPro"/>
</dbReference>
<dbReference type="PANTHER" id="PTHR42919">
    <property type="entry name" value="N-ALPHA-ACETYLTRANSFERASE"/>
    <property type="match status" value="1"/>
</dbReference>
<dbReference type="InterPro" id="IPR051556">
    <property type="entry name" value="N-term/lysine_N-AcTrnsfr"/>
</dbReference>
<sequence>MFVLKDIPKSRVSTLKTIVSVVLGASYSSQWYADVPRLGPLAQLIYEVPDSGESSDENDHHDHPSSESNGVPVGAIRCALDPYNPVKDGPADTRPRVYIMVIAVLAPFRGLGAGTMMLNHIVEHAKQLDAKAVYLHVRATDTDSQQWYSRRGFVETGRVPGYYRQTGGDAFIYTLDL</sequence>
<dbReference type="EMBL" id="CABVLU010000003">
    <property type="protein sequence ID" value="VVT54711.1"/>
    <property type="molecule type" value="Genomic_DNA"/>
</dbReference>
<organism evidence="5 6">
    <name type="scientific">Magnusiomyces paraingens</name>
    <dbReference type="NCBI Taxonomy" id="2606893"/>
    <lineage>
        <taxon>Eukaryota</taxon>
        <taxon>Fungi</taxon>
        <taxon>Dikarya</taxon>
        <taxon>Ascomycota</taxon>
        <taxon>Saccharomycotina</taxon>
        <taxon>Dipodascomycetes</taxon>
        <taxon>Dipodascales</taxon>
        <taxon>Dipodascaceae</taxon>
        <taxon>Magnusiomyces</taxon>
    </lineage>
</organism>
<evidence type="ECO:0000256" key="3">
    <source>
        <dbReference type="SAM" id="MobiDB-lite"/>
    </source>
</evidence>
<dbReference type="GO" id="GO:0031415">
    <property type="term" value="C:NatA complex"/>
    <property type="evidence" value="ECO:0007669"/>
    <property type="project" value="TreeGrafter"/>
</dbReference>
<dbReference type="PROSITE" id="PS51186">
    <property type="entry name" value="GNAT"/>
    <property type="match status" value="1"/>
</dbReference>
<dbReference type="Pfam" id="PF00583">
    <property type="entry name" value="Acetyltransf_1"/>
    <property type="match status" value="1"/>
</dbReference>
<accession>A0A5E8BUD0</accession>
<dbReference type="RefSeq" id="XP_031854819.1">
    <property type="nucleotide sequence ID" value="XM_031998928.1"/>
</dbReference>
<dbReference type="AlphaFoldDB" id="A0A5E8BUD0"/>
<evidence type="ECO:0000256" key="2">
    <source>
        <dbReference type="ARBA" id="ARBA00023315"/>
    </source>
</evidence>
<evidence type="ECO:0000313" key="6">
    <source>
        <dbReference type="Proteomes" id="UP000398389"/>
    </source>
</evidence>